<keyword evidence="6 8" id="KW-1133">Transmembrane helix</keyword>
<feature type="transmembrane region" description="Helical" evidence="8">
    <location>
        <begin position="191"/>
        <end position="213"/>
    </location>
</feature>
<dbReference type="InterPro" id="IPR003439">
    <property type="entry name" value="ABC_transporter-like_ATP-bd"/>
</dbReference>
<dbReference type="InterPro" id="IPR027417">
    <property type="entry name" value="P-loop_NTPase"/>
</dbReference>
<evidence type="ECO:0000256" key="5">
    <source>
        <dbReference type="ARBA" id="ARBA00022840"/>
    </source>
</evidence>
<dbReference type="AlphaFoldDB" id="A0AAN0RG25"/>
<evidence type="ECO:0000256" key="8">
    <source>
        <dbReference type="SAM" id="Phobius"/>
    </source>
</evidence>
<evidence type="ECO:0000256" key="3">
    <source>
        <dbReference type="ARBA" id="ARBA00022692"/>
    </source>
</evidence>
<evidence type="ECO:0000256" key="7">
    <source>
        <dbReference type="ARBA" id="ARBA00023136"/>
    </source>
</evidence>
<feature type="domain" description="ABC transmembrane type-1" evidence="10">
    <location>
        <begin position="73"/>
        <end position="360"/>
    </location>
</feature>
<dbReference type="SUPFAM" id="SSF52540">
    <property type="entry name" value="P-loop containing nucleoside triphosphate hydrolases"/>
    <property type="match status" value="1"/>
</dbReference>
<name>A0AAN0RG25_9PROT</name>
<feature type="transmembrane region" description="Helical" evidence="8">
    <location>
        <begin position="71"/>
        <end position="96"/>
    </location>
</feature>
<dbReference type="Gene3D" id="3.40.50.300">
    <property type="entry name" value="P-loop containing nucleotide triphosphate hydrolases"/>
    <property type="match status" value="1"/>
</dbReference>
<dbReference type="PROSITE" id="PS50893">
    <property type="entry name" value="ABC_TRANSPORTER_2"/>
    <property type="match status" value="1"/>
</dbReference>
<dbReference type="KEGG" id="gbc:GbCGDNIH3_2338"/>
<dbReference type="InterPro" id="IPR036640">
    <property type="entry name" value="ABC1_TM_sf"/>
</dbReference>
<dbReference type="GO" id="GO:0016887">
    <property type="term" value="F:ATP hydrolysis activity"/>
    <property type="evidence" value="ECO:0007669"/>
    <property type="project" value="InterPro"/>
</dbReference>
<dbReference type="InterPro" id="IPR039421">
    <property type="entry name" value="Type_1_exporter"/>
</dbReference>
<feature type="transmembrane region" description="Helical" evidence="8">
    <location>
        <begin position="116"/>
        <end position="141"/>
    </location>
</feature>
<evidence type="ECO:0000256" key="2">
    <source>
        <dbReference type="ARBA" id="ARBA00022448"/>
    </source>
</evidence>
<dbReference type="GO" id="GO:0005886">
    <property type="term" value="C:plasma membrane"/>
    <property type="evidence" value="ECO:0007669"/>
    <property type="project" value="UniProtKB-SubCell"/>
</dbReference>
<dbReference type="PANTHER" id="PTHR24221">
    <property type="entry name" value="ATP-BINDING CASSETTE SUB-FAMILY B"/>
    <property type="match status" value="1"/>
</dbReference>
<dbReference type="Proteomes" id="UP000019438">
    <property type="component" value="Chromosome"/>
</dbReference>
<dbReference type="CDD" id="cd07346">
    <property type="entry name" value="ABC_6TM_exporters"/>
    <property type="match status" value="1"/>
</dbReference>
<dbReference type="GO" id="GO:0140359">
    <property type="term" value="F:ABC-type transporter activity"/>
    <property type="evidence" value="ECO:0007669"/>
    <property type="project" value="InterPro"/>
</dbReference>
<reference evidence="12" key="1">
    <citation type="submission" date="2012-06" db="EMBL/GenBank/DDBJ databases">
        <title>Genome analysis of multiple Granulibacter bethesdensis isolates demonstrates substantial genome diversity.</title>
        <authorList>
            <person name="Greenberg D.E."/>
            <person name="Porcella S.F."/>
            <person name="Zarember K."/>
            <person name="Zelazny A.M."/>
            <person name="Bruno D."/>
            <person name="Martens C."/>
            <person name="Barbian K.D."/>
            <person name="Jaske E."/>
            <person name="Holland S.M."/>
        </authorList>
    </citation>
    <scope>NUCLEOTIDE SEQUENCE [LARGE SCALE GENOMIC DNA]</scope>
    <source>
        <strain evidence="12">CGDNIH3</strain>
    </source>
</reference>
<feature type="transmembrane region" description="Helical" evidence="8">
    <location>
        <begin position="219"/>
        <end position="243"/>
    </location>
</feature>
<dbReference type="PROSITE" id="PS50929">
    <property type="entry name" value="ABC_TM1F"/>
    <property type="match status" value="1"/>
</dbReference>
<dbReference type="FunFam" id="3.40.50.300:FF:000287">
    <property type="entry name" value="Multidrug ABC transporter ATP-binding protein"/>
    <property type="match status" value="1"/>
</dbReference>
<dbReference type="PROSITE" id="PS00211">
    <property type="entry name" value="ABC_TRANSPORTER_1"/>
    <property type="match status" value="1"/>
</dbReference>
<proteinExistence type="predicted"/>
<keyword evidence="3 8" id="KW-0812">Transmembrane</keyword>
<dbReference type="InterPro" id="IPR017871">
    <property type="entry name" value="ABC_transporter-like_CS"/>
</dbReference>
<keyword evidence="7 8" id="KW-0472">Membrane</keyword>
<gene>
    <name evidence="11" type="ORF">GbCGDNIH3_2338</name>
</gene>
<keyword evidence="2" id="KW-0813">Transport</keyword>
<dbReference type="Gene3D" id="1.20.1560.10">
    <property type="entry name" value="ABC transporter type 1, transmembrane domain"/>
    <property type="match status" value="1"/>
</dbReference>
<organism evidence="11 12">
    <name type="scientific">Granulibacter bethesdensis</name>
    <dbReference type="NCBI Taxonomy" id="364410"/>
    <lineage>
        <taxon>Bacteria</taxon>
        <taxon>Pseudomonadati</taxon>
        <taxon>Pseudomonadota</taxon>
        <taxon>Alphaproteobacteria</taxon>
        <taxon>Acetobacterales</taxon>
        <taxon>Acetobacteraceae</taxon>
        <taxon>Granulibacter</taxon>
    </lineage>
</organism>
<feature type="domain" description="ABC transporter" evidence="9">
    <location>
        <begin position="394"/>
        <end position="629"/>
    </location>
</feature>
<accession>A0AAN0RG25</accession>
<keyword evidence="4" id="KW-0547">Nucleotide-binding</keyword>
<evidence type="ECO:0000256" key="6">
    <source>
        <dbReference type="ARBA" id="ARBA00022989"/>
    </source>
</evidence>
<dbReference type="SMART" id="SM00382">
    <property type="entry name" value="AAA"/>
    <property type="match status" value="1"/>
</dbReference>
<protein>
    <submittedName>
        <fullName evidence="11">Multidrug resistance ABC transporter ATP-binding and permease protein</fullName>
    </submittedName>
</protein>
<feature type="transmembrane region" description="Helical" evidence="8">
    <location>
        <begin position="295"/>
        <end position="322"/>
    </location>
</feature>
<dbReference type="Pfam" id="PF00005">
    <property type="entry name" value="ABC_tran"/>
    <property type="match status" value="1"/>
</dbReference>
<dbReference type="GO" id="GO:0005524">
    <property type="term" value="F:ATP binding"/>
    <property type="evidence" value="ECO:0007669"/>
    <property type="project" value="UniProtKB-KW"/>
</dbReference>
<dbReference type="SUPFAM" id="SSF90123">
    <property type="entry name" value="ABC transporter transmembrane region"/>
    <property type="match status" value="1"/>
</dbReference>
<evidence type="ECO:0000313" key="12">
    <source>
        <dbReference type="Proteomes" id="UP000019438"/>
    </source>
</evidence>
<dbReference type="InterPro" id="IPR011527">
    <property type="entry name" value="ABC1_TM_dom"/>
</dbReference>
<dbReference type="Pfam" id="PF00664">
    <property type="entry name" value="ABC_membrane"/>
    <property type="match status" value="1"/>
</dbReference>
<comment type="subcellular location">
    <subcellularLocation>
        <location evidence="1">Cell membrane</location>
        <topology evidence="1">Multi-pass membrane protein</topology>
    </subcellularLocation>
</comment>
<dbReference type="PANTHER" id="PTHR24221:SF654">
    <property type="entry name" value="ATP-BINDING CASSETTE SUB-FAMILY B MEMBER 6"/>
    <property type="match status" value="1"/>
</dbReference>
<evidence type="ECO:0000259" key="9">
    <source>
        <dbReference type="PROSITE" id="PS50893"/>
    </source>
</evidence>
<evidence type="ECO:0000259" key="10">
    <source>
        <dbReference type="PROSITE" id="PS50929"/>
    </source>
</evidence>
<evidence type="ECO:0000313" key="11">
    <source>
        <dbReference type="EMBL" id="AHJ64245.1"/>
    </source>
</evidence>
<sequence>MDAGNDRTLFCSPYFTSSLLLSLQGWSRHSAWLRHCLKDNERVMTVYRDRMGAVAMVLRFLFRHWGRQWRMVLLTALTMMAGTIADLGLPVLSGWLVDAISAAPDAGLRPWDPWTILVMMGLLGALVVGARHVSFVGITALTLRLMEQIAADAFYRVQRFSTDWHANNFAGSIVRKVTRGIWAVDLLNDTLLTSLLPALTILVGSALLLGWYWPGMGLAVGIGAIFYIGLSVALSLLCVAPAARLSNRQDTRMGGAMADAVTCNAVVKAFGAEAREDRVLGRILTKWRQRTRRTWIYGTNSGSAQMLVLLVLRTVIIGYAIVLWSRGQATAGDVTFVMTAYFVVHGYLRDIGQHVANLQRCVNEMEELVEMQSHPLGVEDRPGAVLLRAGRGEITFDHVTFRYGSHTTPLFEDFSLRIAAGERVGLVGHSGSGKSSFVKLLQRLYDVTDGRILVDGQDIATVTQSSLRGQMALVPQEAVLFHRSLAENIAYARPGASMEEIMQAARLANADAFIRALPQGYRTMVGERGVKLSGGERQRVAIARAFLADAPVLILDEATASLDSESEALIQQAMERLMAGRTSIVIAHRLSTVRSMDRILVFDHGRIVEEGTHDSLIQREGGLYRRLFERQAMGLVQEMS</sequence>
<dbReference type="InterPro" id="IPR003593">
    <property type="entry name" value="AAA+_ATPase"/>
</dbReference>
<dbReference type="GO" id="GO:0034040">
    <property type="term" value="F:ATPase-coupled lipid transmembrane transporter activity"/>
    <property type="evidence" value="ECO:0007669"/>
    <property type="project" value="TreeGrafter"/>
</dbReference>
<keyword evidence="5 11" id="KW-0067">ATP-binding</keyword>
<evidence type="ECO:0000256" key="4">
    <source>
        <dbReference type="ARBA" id="ARBA00022741"/>
    </source>
</evidence>
<evidence type="ECO:0000256" key="1">
    <source>
        <dbReference type="ARBA" id="ARBA00004651"/>
    </source>
</evidence>
<dbReference type="EMBL" id="CP003181">
    <property type="protein sequence ID" value="AHJ64245.1"/>
    <property type="molecule type" value="Genomic_DNA"/>
</dbReference>